<sequence length="88" mass="9963">MNQRMVLRRPRTSEGDGVPARWVSADLTRSAMESPPDGFLSSALPASSSVFLLSTGWRNCNRSWYSTRTWIKRPFQLSVVFESHLSTT</sequence>
<name>A0A498IGJ4_MALDO</name>
<dbReference type="Proteomes" id="UP000290289">
    <property type="component" value="Chromosome 13"/>
</dbReference>
<gene>
    <name evidence="1" type="ORF">DVH24_041520</name>
</gene>
<reference evidence="1 2" key="1">
    <citation type="submission" date="2018-10" db="EMBL/GenBank/DDBJ databases">
        <title>A high-quality apple genome assembly.</title>
        <authorList>
            <person name="Hu J."/>
        </authorList>
    </citation>
    <scope>NUCLEOTIDE SEQUENCE [LARGE SCALE GENOMIC DNA]</scope>
    <source>
        <strain evidence="2">cv. HFTH1</strain>
        <tissue evidence="1">Young leaf</tissue>
    </source>
</reference>
<keyword evidence="2" id="KW-1185">Reference proteome</keyword>
<proteinExistence type="predicted"/>
<dbReference type="AlphaFoldDB" id="A0A498IGJ4"/>
<evidence type="ECO:0000313" key="2">
    <source>
        <dbReference type="Proteomes" id="UP000290289"/>
    </source>
</evidence>
<evidence type="ECO:0000313" key="1">
    <source>
        <dbReference type="EMBL" id="RXH80373.1"/>
    </source>
</evidence>
<dbReference type="EMBL" id="RDQH01000339">
    <property type="protein sequence ID" value="RXH80373.1"/>
    <property type="molecule type" value="Genomic_DNA"/>
</dbReference>
<organism evidence="1 2">
    <name type="scientific">Malus domestica</name>
    <name type="common">Apple</name>
    <name type="synonym">Pyrus malus</name>
    <dbReference type="NCBI Taxonomy" id="3750"/>
    <lineage>
        <taxon>Eukaryota</taxon>
        <taxon>Viridiplantae</taxon>
        <taxon>Streptophyta</taxon>
        <taxon>Embryophyta</taxon>
        <taxon>Tracheophyta</taxon>
        <taxon>Spermatophyta</taxon>
        <taxon>Magnoliopsida</taxon>
        <taxon>eudicotyledons</taxon>
        <taxon>Gunneridae</taxon>
        <taxon>Pentapetalae</taxon>
        <taxon>rosids</taxon>
        <taxon>fabids</taxon>
        <taxon>Rosales</taxon>
        <taxon>Rosaceae</taxon>
        <taxon>Amygdaloideae</taxon>
        <taxon>Maleae</taxon>
        <taxon>Malus</taxon>
    </lineage>
</organism>
<accession>A0A498IGJ4</accession>
<protein>
    <submittedName>
        <fullName evidence="1">Uncharacterized protein</fullName>
    </submittedName>
</protein>
<comment type="caution">
    <text evidence="1">The sequence shown here is derived from an EMBL/GenBank/DDBJ whole genome shotgun (WGS) entry which is preliminary data.</text>
</comment>